<gene>
    <name evidence="6" type="ORF">HFZ78_22850</name>
</gene>
<dbReference type="InterPro" id="IPR036271">
    <property type="entry name" value="Tet_transcr_reg_TetR-rel_C_sf"/>
</dbReference>
<sequence length="182" mass="20637">MENRKTQIIDLALKLIREKGYVAISYDDLSKQLGVTKASIHYHFEKKEDLGVAVTERVLQNLQDFSSFNTNSKLTVEEKLKHFLERQIVLSDGGICPVSSLQSDYESLPENVRQKVREISQLEITIIKNILKVTLENKGAEEIESLAFAIVSCMKGAIQYERVLGKEILPQAMKEISRLLKG</sequence>
<name>A0A6H1P6M6_PRIMG</name>
<dbReference type="PRINTS" id="PR00455">
    <property type="entry name" value="HTHTETR"/>
</dbReference>
<reference evidence="6 7" key="2">
    <citation type="submission" date="2020-04" db="EMBL/GenBank/DDBJ databases">
        <authorList>
            <person name="Fomenkov A."/>
            <person name="Anton B.P."/>
            <person name="Roberts R.J."/>
        </authorList>
    </citation>
    <scope>NUCLEOTIDE SEQUENCE [LARGE SCALE GENOMIC DNA]</scope>
    <source>
        <strain evidence="6 7">S2</strain>
    </source>
</reference>
<keyword evidence="1" id="KW-0805">Transcription regulation</keyword>
<evidence type="ECO:0000256" key="1">
    <source>
        <dbReference type="ARBA" id="ARBA00023015"/>
    </source>
</evidence>
<dbReference type="SUPFAM" id="SSF46689">
    <property type="entry name" value="Homeodomain-like"/>
    <property type="match status" value="1"/>
</dbReference>
<evidence type="ECO:0000256" key="3">
    <source>
        <dbReference type="ARBA" id="ARBA00023163"/>
    </source>
</evidence>
<evidence type="ECO:0000313" key="6">
    <source>
        <dbReference type="EMBL" id="QIZ09193.1"/>
    </source>
</evidence>
<reference evidence="6 7" key="1">
    <citation type="submission" date="2020-04" db="EMBL/GenBank/DDBJ databases">
        <title>Genome-Wide Identification of 5-Methylcytosine Sites in Bacterial Genomes By High-Throughput Sequencing of MspJI Restriction Fragments.</title>
        <authorList>
            <person name="Wu V."/>
        </authorList>
    </citation>
    <scope>NUCLEOTIDE SEQUENCE [LARGE SCALE GENOMIC DNA]</scope>
    <source>
        <strain evidence="6 7">S2</strain>
    </source>
</reference>
<dbReference type="PANTHER" id="PTHR47506:SF1">
    <property type="entry name" value="HTH-TYPE TRANSCRIPTIONAL REGULATOR YJDC"/>
    <property type="match status" value="1"/>
</dbReference>
<evidence type="ECO:0000256" key="2">
    <source>
        <dbReference type="ARBA" id="ARBA00023125"/>
    </source>
</evidence>
<keyword evidence="2 4" id="KW-0238">DNA-binding</keyword>
<feature type="domain" description="HTH tetR-type" evidence="5">
    <location>
        <begin position="2"/>
        <end position="62"/>
    </location>
</feature>
<feature type="DNA-binding region" description="H-T-H motif" evidence="4">
    <location>
        <begin position="25"/>
        <end position="44"/>
    </location>
</feature>
<dbReference type="Gene3D" id="1.10.357.10">
    <property type="entry name" value="Tetracycline Repressor, domain 2"/>
    <property type="match status" value="1"/>
</dbReference>
<dbReference type="InterPro" id="IPR001647">
    <property type="entry name" value="HTH_TetR"/>
</dbReference>
<accession>A0A6H1P6M6</accession>
<keyword evidence="3" id="KW-0804">Transcription</keyword>
<dbReference type="PANTHER" id="PTHR47506">
    <property type="entry name" value="TRANSCRIPTIONAL REGULATORY PROTEIN"/>
    <property type="match status" value="1"/>
</dbReference>
<dbReference type="Proteomes" id="UP000501868">
    <property type="component" value="Chromosome"/>
</dbReference>
<proteinExistence type="predicted"/>
<dbReference type="InterPro" id="IPR009057">
    <property type="entry name" value="Homeodomain-like_sf"/>
</dbReference>
<evidence type="ECO:0000259" key="5">
    <source>
        <dbReference type="PROSITE" id="PS50977"/>
    </source>
</evidence>
<evidence type="ECO:0000313" key="7">
    <source>
        <dbReference type="Proteomes" id="UP000501868"/>
    </source>
</evidence>
<dbReference type="GO" id="GO:0003677">
    <property type="term" value="F:DNA binding"/>
    <property type="evidence" value="ECO:0007669"/>
    <property type="project" value="UniProtKB-UniRule"/>
</dbReference>
<dbReference type="PROSITE" id="PS50977">
    <property type="entry name" value="HTH_TETR_2"/>
    <property type="match status" value="1"/>
</dbReference>
<evidence type="ECO:0000256" key="4">
    <source>
        <dbReference type="PROSITE-ProRule" id="PRU00335"/>
    </source>
</evidence>
<organism evidence="6 7">
    <name type="scientific">Priestia megaterium</name>
    <name type="common">Bacillus megaterium</name>
    <dbReference type="NCBI Taxonomy" id="1404"/>
    <lineage>
        <taxon>Bacteria</taxon>
        <taxon>Bacillati</taxon>
        <taxon>Bacillota</taxon>
        <taxon>Bacilli</taxon>
        <taxon>Bacillales</taxon>
        <taxon>Bacillaceae</taxon>
        <taxon>Priestia</taxon>
    </lineage>
</organism>
<dbReference type="Pfam" id="PF00440">
    <property type="entry name" value="TetR_N"/>
    <property type="match status" value="1"/>
</dbReference>
<dbReference type="AlphaFoldDB" id="A0A6H1P6M6"/>
<dbReference type="SUPFAM" id="SSF48498">
    <property type="entry name" value="Tetracyclin repressor-like, C-terminal domain"/>
    <property type="match status" value="1"/>
</dbReference>
<protein>
    <submittedName>
        <fullName evidence="6">TetR/AcrR family transcriptional regulator</fullName>
    </submittedName>
</protein>
<dbReference type="EMBL" id="CP051128">
    <property type="protein sequence ID" value="QIZ09193.1"/>
    <property type="molecule type" value="Genomic_DNA"/>
</dbReference>